<protein>
    <recommendedName>
        <fullName evidence="4">Outer membrane lipoprotein-sorting protein</fullName>
    </recommendedName>
</protein>
<evidence type="ECO:0000313" key="2">
    <source>
        <dbReference type="EMBL" id="GAA4931116.1"/>
    </source>
</evidence>
<name>A0ABP9G7M1_9SPHI</name>
<feature type="signal peptide" evidence="1">
    <location>
        <begin position="1"/>
        <end position="23"/>
    </location>
</feature>
<accession>A0ABP9G7M1</accession>
<keyword evidence="1" id="KW-0732">Signal</keyword>
<proteinExistence type="predicted"/>
<dbReference type="Proteomes" id="UP001501436">
    <property type="component" value="Unassembled WGS sequence"/>
</dbReference>
<feature type="chain" id="PRO_5047441264" description="Outer membrane lipoprotein-sorting protein" evidence="1">
    <location>
        <begin position="24"/>
        <end position="264"/>
    </location>
</feature>
<dbReference type="Pfam" id="PF11306">
    <property type="entry name" value="DUF3108"/>
    <property type="match status" value="1"/>
</dbReference>
<evidence type="ECO:0000313" key="3">
    <source>
        <dbReference type="Proteomes" id="UP001501436"/>
    </source>
</evidence>
<organism evidence="2 3">
    <name type="scientific">Mucilaginibacter defluvii</name>
    <dbReference type="NCBI Taxonomy" id="1196019"/>
    <lineage>
        <taxon>Bacteria</taxon>
        <taxon>Pseudomonadati</taxon>
        <taxon>Bacteroidota</taxon>
        <taxon>Sphingobacteriia</taxon>
        <taxon>Sphingobacteriales</taxon>
        <taxon>Sphingobacteriaceae</taxon>
        <taxon>Mucilaginibacter</taxon>
    </lineage>
</organism>
<sequence>MKRNLYLSLMLAAGIIITNQASAQKIDSVKAGDNKLLTSQLKTGLKQYMVYFQMPTRKKSLNISLWLRDIKKQTVNGKEVFITTQHWYGNDTNQYRHIVSVNKAADFSPLYHRETIGNKTKAYNWSESKISGADTVTNNLAKDFSLAFDQPNLNWNLDIETFEMLPLAYGKTFAINFYDAGIGKPAYTAYKVTGSEMLTLFNNEKVDCWKLVNEGDFNGNKYTQTFWITKKTHELLKEEDAFNGGFRYKVKLPGNAPDVVARFK</sequence>
<evidence type="ECO:0008006" key="4">
    <source>
        <dbReference type="Google" id="ProtNLM"/>
    </source>
</evidence>
<gene>
    <name evidence="2" type="ORF">GCM10023313_40030</name>
</gene>
<dbReference type="RefSeq" id="WP_345334296.1">
    <property type="nucleotide sequence ID" value="NZ_BAABJI010000004.1"/>
</dbReference>
<keyword evidence="3" id="KW-1185">Reference proteome</keyword>
<reference evidence="3" key="1">
    <citation type="journal article" date="2019" name="Int. J. Syst. Evol. Microbiol.">
        <title>The Global Catalogue of Microorganisms (GCM) 10K type strain sequencing project: providing services to taxonomists for standard genome sequencing and annotation.</title>
        <authorList>
            <consortium name="The Broad Institute Genomics Platform"/>
            <consortium name="The Broad Institute Genome Sequencing Center for Infectious Disease"/>
            <person name="Wu L."/>
            <person name="Ma J."/>
        </authorList>
    </citation>
    <scope>NUCLEOTIDE SEQUENCE [LARGE SCALE GENOMIC DNA]</scope>
    <source>
        <strain evidence="3">JCM 18283</strain>
    </source>
</reference>
<evidence type="ECO:0000256" key="1">
    <source>
        <dbReference type="SAM" id="SignalP"/>
    </source>
</evidence>
<dbReference type="InterPro" id="IPR021457">
    <property type="entry name" value="DUF3108"/>
</dbReference>
<comment type="caution">
    <text evidence="2">The sequence shown here is derived from an EMBL/GenBank/DDBJ whole genome shotgun (WGS) entry which is preliminary data.</text>
</comment>
<dbReference type="EMBL" id="BAABJI010000004">
    <property type="protein sequence ID" value="GAA4931116.1"/>
    <property type="molecule type" value="Genomic_DNA"/>
</dbReference>